<accession>A0AA46X092</accession>
<proteinExistence type="predicted"/>
<feature type="transmembrane region" description="Helical" evidence="2">
    <location>
        <begin position="119"/>
        <end position="141"/>
    </location>
</feature>
<feature type="region of interest" description="Disordered" evidence="1">
    <location>
        <begin position="1"/>
        <end position="53"/>
    </location>
</feature>
<keyword evidence="2" id="KW-1133">Transmembrane helix</keyword>
<dbReference type="EMBL" id="CP083974">
    <property type="protein sequence ID" value="UZF47260.1"/>
    <property type="molecule type" value="Genomic_DNA"/>
</dbReference>
<organism evidence="3 4">
    <name type="scientific">Rhodococcus rhodochrous</name>
    <dbReference type="NCBI Taxonomy" id="1829"/>
    <lineage>
        <taxon>Bacteria</taxon>
        <taxon>Bacillati</taxon>
        <taxon>Actinomycetota</taxon>
        <taxon>Actinomycetes</taxon>
        <taxon>Mycobacteriales</taxon>
        <taxon>Nocardiaceae</taxon>
        <taxon>Rhodococcus</taxon>
    </lineage>
</organism>
<dbReference type="Proteomes" id="UP001162740">
    <property type="component" value="Chromosome"/>
</dbReference>
<feature type="transmembrane region" description="Helical" evidence="2">
    <location>
        <begin position="147"/>
        <end position="168"/>
    </location>
</feature>
<protein>
    <submittedName>
        <fullName evidence="3">Uncharacterized protein</fullName>
    </submittedName>
</protein>
<evidence type="ECO:0000256" key="1">
    <source>
        <dbReference type="SAM" id="MobiDB-lite"/>
    </source>
</evidence>
<keyword evidence="2" id="KW-0472">Membrane</keyword>
<name>A0AA46X092_RHORH</name>
<evidence type="ECO:0000313" key="4">
    <source>
        <dbReference type="Proteomes" id="UP001162740"/>
    </source>
</evidence>
<dbReference type="RefSeq" id="WP_143533327.1">
    <property type="nucleotide sequence ID" value="NZ_CBJNPB010000111.1"/>
</dbReference>
<sequence>MLQKRESNRFASVLKTLRGRDDAPAARPGDERRAGAPAPASDTAPAELRNATPSRLHITDADGRTLVFAPLERRVPTDPERQWPWEGLIRHGYVVPLHATSETRLDGTKARSRRRLHTVTLWCMLEISVAVPVAAFGTGLVRITEAPVVAVAFVAVATMLPGLLFFLFDRQRLSTLRDRFEWQIFRLDPNVRTLADVQAKYGGQMDEVFYAPSEQTTTVNATQRLWPILVSTVTIALGWTMALYSPAASSGAPDTSLFTALSDPLAFAFLGAYFFSLNTCLRRYSRNDLRPKAYGAITVRVITVAVLACLLQAIVGAPESQVYDATVLPLAFVIGVLPETAMVLLRDTVRRFALTRKHRMLEEQLPLTDIEGLDLYDRARLIDEGVPNVEALAHHDLVDLLLETRIPVGRLVDWVDQAILRLHIVDSTAEKDPEGTTVLSDLRALGIRSATDLLAARQRCAHRKALVEAVARRGEPPADAEDRLELLVTGLCDDEWITYIRTWRDRSLVANRYIRLDRDGEPVSVRTEVPDNDLHDCRHPSSRLSSLYRRFTPPCRIGTIL</sequence>
<gene>
    <name evidence="3" type="ORF">KUM34_011715</name>
</gene>
<keyword evidence="2" id="KW-0812">Transmembrane</keyword>
<reference evidence="3 4" key="1">
    <citation type="journal article" date="2021" name="Front. Microbiol.">
        <title>Bacterial Transformation of Aromatic Monomers in Softwood Black Liquor.</title>
        <authorList>
            <person name="Navas L.E."/>
            <person name="Dexter G."/>
            <person name="Liu J."/>
            <person name="Levy-Booth D."/>
            <person name="Cho M."/>
            <person name="Jang S.K."/>
            <person name="Mansfield S.D."/>
            <person name="Renneckar S."/>
            <person name="Mohn W.W."/>
            <person name="Eltis L.D."/>
        </authorList>
    </citation>
    <scope>NUCLEOTIDE SEQUENCE [LARGE SCALE GENOMIC DNA]</scope>
    <source>
        <strain evidence="3 4">GD02</strain>
    </source>
</reference>
<evidence type="ECO:0000256" key="2">
    <source>
        <dbReference type="SAM" id="Phobius"/>
    </source>
</evidence>
<feature type="transmembrane region" description="Helical" evidence="2">
    <location>
        <begin position="225"/>
        <end position="244"/>
    </location>
</feature>
<dbReference type="AlphaFoldDB" id="A0AA46X092"/>
<feature type="compositionally biased region" description="Basic and acidic residues" evidence="1">
    <location>
        <begin position="18"/>
        <end position="34"/>
    </location>
</feature>
<evidence type="ECO:0000313" key="3">
    <source>
        <dbReference type="EMBL" id="UZF47260.1"/>
    </source>
</evidence>
<feature type="transmembrane region" description="Helical" evidence="2">
    <location>
        <begin position="327"/>
        <end position="349"/>
    </location>
</feature>
<feature type="transmembrane region" description="Helical" evidence="2">
    <location>
        <begin position="264"/>
        <end position="281"/>
    </location>
</feature>
<feature type="transmembrane region" description="Helical" evidence="2">
    <location>
        <begin position="293"/>
        <end position="315"/>
    </location>
</feature>